<reference evidence="3" key="1">
    <citation type="submission" date="2014-08" db="EMBL/GenBank/DDBJ databases">
        <title>Complete genome sequence of Streptomyces lividans TK24.</title>
        <authorList>
            <consortium name="StrepSynth"/>
            <person name="Ruckert C."/>
            <person name="Fridjonson O.H."/>
            <person name="Lambert C."/>
            <person name="van Wezel G.P."/>
            <person name="Bernaerts K."/>
            <person name="Anne J."/>
            <person name="Economou A."/>
            <person name="Kalinowski J."/>
        </authorList>
    </citation>
    <scope>NUCLEOTIDE SEQUENCE [LARGE SCALE GENOMIC DNA]</scope>
    <source>
        <strain evidence="3">TK24</strain>
    </source>
</reference>
<keyword evidence="1" id="KW-0472">Membrane</keyword>
<name>A0ABX6TPL5_STRLI</name>
<keyword evidence="1" id="KW-1133">Transmembrane helix</keyword>
<dbReference type="EMBL" id="CP009124">
    <property type="protein sequence ID" value="QNR95596.1"/>
    <property type="molecule type" value="Genomic_DNA"/>
</dbReference>
<protein>
    <recommendedName>
        <fullName evidence="4">Secreted protein</fullName>
    </recommendedName>
</protein>
<accession>A0ABX6TPL5</accession>
<keyword evidence="3" id="KW-1185">Reference proteome</keyword>
<feature type="transmembrane region" description="Helical" evidence="1">
    <location>
        <begin position="12"/>
        <end position="30"/>
    </location>
</feature>
<dbReference type="Proteomes" id="UP000028682">
    <property type="component" value="Chromosome"/>
</dbReference>
<evidence type="ECO:0000256" key="1">
    <source>
        <dbReference type="SAM" id="Phobius"/>
    </source>
</evidence>
<organism evidence="2 3">
    <name type="scientific">Streptomyces lividans TK24</name>
    <dbReference type="NCBI Taxonomy" id="457428"/>
    <lineage>
        <taxon>Bacteria</taxon>
        <taxon>Bacillati</taxon>
        <taxon>Actinomycetota</taxon>
        <taxon>Actinomycetes</taxon>
        <taxon>Kitasatosporales</taxon>
        <taxon>Streptomycetaceae</taxon>
        <taxon>Streptomyces</taxon>
    </lineage>
</organism>
<proteinExistence type="predicted"/>
<evidence type="ECO:0000313" key="3">
    <source>
        <dbReference type="Proteomes" id="UP000028682"/>
    </source>
</evidence>
<gene>
    <name evidence="2" type="ORF">SLIV_13125</name>
</gene>
<keyword evidence="1" id="KW-0812">Transmembrane</keyword>
<evidence type="ECO:0008006" key="4">
    <source>
        <dbReference type="Google" id="ProtNLM"/>
    </source>
</evidence>
<evidence type="ECO:0000313" key="2">
    <source>
        <dbReference type="EMBL" id="QNR95596.1"/>
    </source>
</evidence>
<sequence>MRVLLRGLGRSLAVGLTCAAVALVYVFVVTRGRWL</sequence>